<evidence type="ECO:0000313" key="3">
    <source>
        <dbReference type="Proteomes" id="UP000322873"/>
    </source>
</evidence>
<comment type="caution">
    <text evidence="2">The sequence shown here is derived from an EMBL/GenBank/DDBJ whole genome shotgun (WGS) entry which is preliminary data.</text>
</comment>
<feature type="region of interest" description="Disordered" evidence="1">
    <location>
        <begin position="129"/>
        <end position="154"/>
    </location>
</feature>
<proteinExistence type="predicted"/>
<protein>
    <submittedName>
        <fullName evidence="2">Uncharacterized protein</fullName>
    </submittedName>
</protein>
<name>A0A5M9K1D4_MONFR</name>
<accession>A0A5M9K1D4</accession>
<organism evidence="2 3">
    <name type="scientific">Monilinia fructicola</name>
    <name type="common">Brown rot fungus</name>
    <name type="synonym">Ciboria fructicola</name>
    <dbReference type="NCBI Taxonomy" id="38448"/>
    <lineage>
        <taxon>Eukaryota</taxon>
        <taxon>Fungi</taxon>
        <taxon>Dikarya</taxon>
        <taxon>Ascomycota</taxon>
        <taxon>Pezizomycotina</taxon>
        <taxon>Leotiomycetes</taxon>
        <taxon>Helotiales</taxon>
        <taxon>Sclerotiniaceae</taxon>
        <taxon>Monilinia</taxon>
    </lineage>
</organism>
<keyword evidence="3" id="KW-1185">Reference proteome</keyword>
<dbReference type="VEuPathDB" id="FungiDB:MFRU_049g00100"/>
<dbReference type="AlphaFoldDB" id="A0A5M9K1D4"/>
<feature type="region of interest" description="Disordered" evidence="1">
    <location>
        <begin position="101"/>
        <end position="120"/>
    </location>
</feature>
<evidence type="ECO:0000313" key="2">
    <source>
        <dbReference type="EMBL" id="KAA8574720.1"/>
    </source>
</evidence>
<dbReference type="EMBL" id="VICG01000002">
    <property type="protein sequence ID" value="KAA8574720.1"/>
    <property type="molecule type" value="Genomic_DNA"/>
</dbReference>
<gene>
    <name evidence="2" type="ORF">EYC84_003970</name>
</gene>
<reference evidence="2 3" key="1">
    <citation type="submission" date="2019-06" db="EMBL/GenBank/DDBJ databases">
        <title>Genome Sequence of the Brown Rot Fungal Pathogen Monilinia fructicola.</title>
        <authorList>
            <person name="De Miccolis Angelini R.M."/>
            <person name="Landi L."/>
            <person name="Abate D."/>
            <person name="Pollastro S."/>
            <person name="Romanazzi G."/>
            <person name="Faretra F."/>
        </authorList>
    </citation>
    <scope>NUCLEOTIDE SEQUENCE [LARGE SCALE GENOMIC DNA]</scope>
    <source>
        <strain evidence="2 3">Mfrc123</strain>
    </source>
</reference>
<evidence type="ECO:0000256" key="1">
    <source>
        <dbReference type="SAM" id="MobiDB-lite"/>
    </source>
</evidence>
<sequence>MSHTLKLSTPGLVEEYQKKVLRGITEINAKMQTLPLEDRMAYLLRAQTSLSSQIDEVRYCIQKLKNIVISQDLEAMKVIEQDLSRTITMVLDLQERHRLGSASNNSRLPTTIPRGDRGRRASLAPITTEDQQHRIVSPPGEKVGEKEKKAAIKGILRPPREEFFEDILQGTSNMETVKKRSGLN</sequence>
<dbReference type="Proteomes" id="UP000322873">
    <property type="component" value="Unassembled WGS sequence"/>
</dbReference>